<reference evidence="2 3" key="1">
    <citation type="submission" date="2020-08" db="EMBL/GenBank/DDBJ databases">
        <title>Genomic Encyclopedia of Type Strains, Phase IV (KMG-IV): sequencing the most valuable type-strain genomes for metagenomic binning, comparative biology and taxonomic classification.</title>
        <authorList>
            <person name="Goeker M."/>
        </authorList>
    </citation>
    <scope>NUCLEOTIDE SEQUENCE [LARGE SCALE GENOMIC DNA]</scope>
    <source>
        <strain evidence="2 3">DSM 7050</strain>
    </source>
</reference>
<protein>
    <submittedName>
        <fullName evidence="2">4,5-dihydroxyphthalate decarboxylase</fullName>
        <ecNumber evidence="2">4.1.1.55</ecNumber>
    </submittedName>
</protein>
<name>A0ABR6L2H2_9HYPH</name>
<feature type="domain" description="SsuA/THI5-like" evidence="1">
    <location>
        <begin position="33"/>
        <end position="130"/>
    </location>
</feature>
<dbReference type="Proteomes" id="UP000539538">
    <property type="component" value="Unassembled WGS sequence"/>
</dbReference>
<evidence type="ECO:0000259" key="1">
    <source>
        <dbReference type="Pfam" id="PF09084"/>
    </source>
</evidence>
<proteinExistence type="predicted"/>
<dbReference type="EC" id="4.1.1.55" evidence="2"/>
<dbReference type="GO" id="GO:0018796">
    <property type="term" value="F:4,5-dihydroxyphthalate decarboxylase activity"/>
    <property type="evidence" value="ECO:0007669"/>
    <property type="project" value="UniProtKB-EC"/>
</dbReference>
<comment type="caution">
    <text evidence="2">The sequence shown here is derived from an EMBL/GenBank/DDBJ whole genome shotgun (WGS) entry which is preliminary data.</text>
</comment>
<dbReference type="RefSeq" id="WP_183262946.1">
    <property type="nucleotide sequence ID" value="NZ_BAAAVZ010000013.1"/>
</dbReference>
<accession>A0ABR6L2H2</accession>
<organism evidence="2 3">
    <name type="scientific">Aminobacter niigataensis</name>
    <dbReference type="NCBI Taxonomy" id="83265"/>
    <lineage>
        <taxon>Bacteria</taxon>
        <taxon>Pseudomonadati</taxon>
        <taxon>Pseudomonadota</taxon>
        <taxon>Alphaproteobacteria</taxon>
        <taxon>Hyphomicrobiales</taxon>
        <taxon>Phyllobacteriaceae</taxon>
        <taxon>Aminobacter</taxon>
    </lineage>
</organism>
<dbReference type="EMBL" id="JACHOT010000003">
    <property type="protein sequence ID" value="MBB4650994.1"/>
    <property type="molecule type" value="Genomic_DNA"/>
</dbReference>
<sequence length="330" mass="36563">MSIKIHLAVRDWDFLIPLLRGDVASDKVDIEIQHVSTVPKNFAAEHAHDAGEISFSRYVSARGRGETDVVGVPNFVLRSFRHRCIITKKDSHIVRLEELAGKRIGLSGWQDTGSVWTRAALAHAGVGIDDAFWFLGRLTRTEPLGRDVLEGFGRPGRIEAVAGERSLLELLVAGELDAVFCPVLPEGFFSPNSELRHLLPDFRDQELAYSRAVGYVPGVHTFGVKAPLVAAHPWLPQVLSDLIDASRRMWLEQRRINVETTPWMMDELCRVARDLPASWSDSGFAANKAMIADFARQLHVQGIAPRLLSPAEIFPEYANGSGSKEEGQLA</sequence>
<keyword evidence="3" id="KW-1185">Reference proteome</keyword>
<dbReference type="InterPro" id="IPR015168">
    <property type="entry name" value="SsuA/THI5"/>
</dbReference>
<gene>
    <name evidence="2" type="ORF">GGQ99_002757</name>
</gene>
<dbReference type="Gene3D" id="3.40.190.10">
    <property type="entry name" value="Periplasmic binding protein-like II"/>
    <property type="match status" value="1"/>
</dbReference>
<dbReference type="SUPFAM" id="SSF53850">
    <property type="entry name" value="Periplasmic binding protein-like II"/>
    <property type="match status" value="1"/>
</dbReference>
<evidence type="ECO:0000313" key="2">
    <source>
        <dbReference type="EMBL" id="MBB4650994.1"/>
    </source>
</evidence>
<evidence type="ECO:0000313" key="3">
    <source>
        <dbReference type="Proteomes" id="UP000539538"/>
    </source>
</evidence>
<keyword evidence="2" id="KW-0456">Lyase</keyword>
<dbReference type="Pfam" id="PF09084">
    <property type="entry name" value="NMT1"/>
    <property type="match status" value="1"/>
</dbReference>